<dbReference type="InterPro" id="IPR036236">
    <property type="entry name" value="Znf_C2H2_sf"/>
</dbReference>
<dbReference type="PROSITE" id="PS00028">
    <property type="entry name" value="ZINC_FINGER_C2H2_1"/>
    <property type="match status" value="2"/>
</dbReference>
<name>A0A5M3Z6X9_ASPTE</name>
<feature type="compositionally biased region" description="Basic and acidic residues" evidence="7">
    <location>
        <begin position="118"/>
        <end position="131"/>
    </location>
</feature>
<comment type="caution">
    <text evidence="8">The sequence shown here is derived from an EMBL/GenBank/DDBJ whole genome shotgun (WGS) entry which is preliminary data.</text>
</comment>
<dbReference type="PANTHER" id="PTHR16515">
    <property type="entry name" value="PR DOMAIN ZINC FINGER PROTEIN"/>
    <property type="match status" value="1"/>
</dbReference>
<evidence type="ECO:0000256" key="7">
    <source>
        <dbReference type="SAM" id="MobiDB-lite"/>
    </source>
</evidence>
<dbReference type="InterPro" id="IPR050331">
    <property type="entry name" value="Zinc_finger"/>
</dbReference>
<dbReference type="PROSITE" id="PS50157">
    <property type="entry name" value="ZINC_FINGER_C2H2_2"/>
    <property type="match status" value="2"/>
</dbReference>
<evidence type="ECO:0000313" key="8">
    <source>
        <dbReference type="EMBL" id="GFF21240.1"/>
    </source>
</evidence>
<evidence type="ECO:0000256" key="6">
    <source>
        <dbReference type="ARBA" id="ARBA00023242"/>
    </source>
</evidence>
<dbReference type="Proteomes" id="UP000452235">
    <property type="component" value="Unassembled WGS sequence"/>
</dbReference>
<evidence type="ECO:0000256" key="3">
    <source>
        <dbReference type="ARBA" id="ARBA00022737"/>
    </source>
</evidence>
<dbReference type="SUPFAM" id="SSF57667">
    <property type="entry name" value="beta-beta-alpha zinc fingers"/>
    <property type="match status" value="1"/>
</dbReference>
<protein>
    <submittedName>
        <fullName evidence="8">C2H2 finger domain protein</fullName>
    </submittedName>
</protein>
<sequence>MDLASLITPGPTPFASRPPRASYSPPASSSGSYKAPNEPHYTGSYFPAMPTATPVTTTTSYSRSPQPPLSPPVEDQPKCSLPSISTLLGAADSAPMPPASMYLPSSSSRTLLANPPPERQRLSTPARRESDSWLQTTPCLPPTPPLRPGSGFHSSGHRSPSSNKPTESAPFPQQPPVTLPSPTERSSISSQGSAHAPYASPAPSVASYSSPVEPSPAPSTLYYQRPAAPPAPSTTAAAAPAPAQPLISPVTPAWQHHHYFPPSSSTPYQQNHDRYICRTCHKAFSRPSSLRIHSHSHTGEKPFRCTHAGCGKAFSVRSNMKRHERGCHSGRPVATAMV</sequence>
<dbReference type="Pfam" id="PF00096">
    <property type="entry name" value="zf-C2H2"/>
    <property type="match status" value="2"/>
</dbReference>
<feature type="compositionally biased region" description="Polar residues" evidence="7">
    <location>
        <begin position="180"/>
        <end position="192"/>
    </location>
</feature>
<dbReference type="EMBL" id="BLJY01000014">
    <property type="protein sequence ID" value="GFF21240.1"/>
    <property type="molecule type" value="Genomic_DNA"/>
</dbReference>
<dbReference type="GO" id="GO:0005634">
    <property type="term" value="C:nucleus"/>
    <property type="evidence" value="ECO:0007669"/>
    <property type="project" value="UniProtKB-SubCell"/>
</dbReference>
<evidence type="ECO:0000256" key="1">
    <source>
        <dbReference type="ARBA" id="ARBA00004123"/>
    </source>
</evidence>
<feature type="region of interest" description="Disordered" evidence="7">
    <location>
        <begin position="1"/>
        <end position="242"/>
    </location>
</feature>
<keyword evidence="5" id="KW-0862">Zinc</keyword>
<evidence type="ECO:0000256" key="2">
    <source>
        <dbReference type="ARBA" id="ARBA00022723"/>
    </source>
</evidence>
<dbReference type="VEuPathDB" id="FungiDB:ATEG_07186"/>
<reference evidence="8 9" key="1">
    <citation type="submission" date="2020-01" db="EMBL/GenBank/DDBJ databases">
        <title>Aspergillus terreus IFO 6365 whole genome shotgun sequence.</title>
        <authorList>
            <person name="Kanamasa S."/>
            <person name="Takahashi H."/>
        </authorList>
    </citation>
    <scope>NUCLEOTIDE SEQUENCE [LARGE SCALE GENOMIC DNA]</scope>
    <source>
        <strain evidence="8 9">IFO 6365</strain>
    </source>
</reference>
<feature type="compositionally biased region" description="Low complexity" evidence="7">
    <location>
        <begin position="193"/>
        <end position="212"/>
    </location>
</feature>
<dbReference type="PANTHER" id="PTHR16515:SF49">
    <property type="entry name" value="GASTRULA ZINC FINGER PROTEIN XLCGF49.1-LIKE-RELATED"/>
    <property type="match status" value="1"/>
</dbReference>
<dbReference type="AlphaFoldDB" id="A0A5M3Z6X9"/>
<keyword evidence="6" id="KW-0539">Nucleus</keyword>
<accession>A0A5M3Z6X9</accession>
<dbReference type="InterPro" id="IPR013087">
    <property type="entry name" value="Znf_C2H2_type"/>
</dbReference>
<dbReference type="GO" id="GO:0008270">
    <property type="term" value="F:zinc ion binding"/>
    <property type="evidence" value="ECO:0007669"/>
    <property type="project" value="UniProtKB-KW"/>
</dbReference>
<dbReference type="OrthoDB" id="6077919at2759"/>
<organism evidence="8 9">
    <name type="scientific">Aspergillus terreus</name>
    <dbReference type="NCBI Taxonomy" id="33178"/>
    <lineage>
        <taxon>Eukaryota</taxon>
        <taxon>Fungi</taxon>
        <taxon>Dikarya</taxon>
        <taxon>Ascomycota</taxon>
        <taxon>Pezizomycotina</taxon>
        <taxon>Eurotiomycetes</taxon>
        <taxon>Eurotiomycetidae</taxon>
        <taxon>Eurotiales</taxon>
        <taxon>Aspergillaceae</taxon>
        <taxon>Aspergillus</taxon>
        <taxon>Aspergillus subgen. Circumdati</taxon>
    </lineage>
</organism>
<feature type="compositionally biased region" description="Low complexity" evidence="7">
    <location>
        <begin position="13"/>
        <end position="36"/>
    </location>
</feature>
<feature type="compositionally biased region" description="Polar residues" evidence="7">
    <location>
        <begin position="157"/>
        <end position="166"/>
    </location>
</feature>
<feature type="compositionally biased region" description="Low complexity" evidence="7">
    <location>
        <begin position="47"/>
        <end position="59"/>
    </location>
</feature>
<gene>
    <name evidence="8" type="ORF">ATEIFO6365_0014017200</name>
</gene>
<comment type="subcellular location">
    <subcellularLocation>
        <location evidence="1">Nucleus</location>
    </subcellularLocation>
</comment>
<dbReference type="Gene3D" id="3.30.160.60">
    <property type="entry name" value="Classic Zinc Finger"/>
    <property type="match status" value="2"/>
</dbReference>
<dbReference type="FunFam" id="3.30.160.60:FF:001176">
    <property type="entry name" value="C2H2 finger domain protein"/>
    <property type="match status" value="1"/>
</dbReference>
<evidence type="ECO:0000256" key="5">
    <source>
        <dbReference type="ARBA" id="ARBA00022833"/>
    </source>
</evidence>
<evidence type="ECO:0000313" key="9">
    <source>
        <dbReference type="Proteomes" id="UP000452235"/>
    </source>
</evidence>
<proteinExistence type="predicted"/>
<keyword evidence="2" id="KW-0479">Metal-binding</keyword>
<keyword evidence="4" id="KW-0863">Zinc-finger</keyword>
<evidence type="ECO:0000256" key="4">
    <source>
        <dbReference type="ARBA" id="ARBA00022771"/>
    </source>
</evidence>
<keyword evidence="9" id="KW-1185">Reference proteome</keyword>
<dbReference type="SMART" id="SM00355">
    <property type="entry name" value="ZnF_C2H2"/>
    <property type="match status" value="2"/>
</dbReference>
<keyword evidence="3" id="KW-0677">Repeat</keyword>
<dbReference type="GO" id="GO:0010468">
    <property type="term" value="P:regulation of gene expression"/>
    <property type="evidence" value="ECO:0007669"/>
    <property type="project" value="TreeGrafter"/>
</dbReference>